<evidence type="ECO:0000313" key="1">
    <source>
        <dbReference type="EMBL" id="CAB1444025.1"/>
    </source>
</evidence>
<sequence length="107" mass="11486">MSDGQIAIAPTHITLSLPPFPTLPGGLANTGHSLGHVYSVPLFLRPLISTVKGTKKGTKRITAPGPYTRPHSLITVAIETRSPHHLQATPPTGVWAETSDNKNYWVT</sequence>
<keyword evidence="2" id="KW-1185">Reference proteome</keyword>
<gene>
    <name evidence="1" type="ORF">PLEPLA_LOCUS31741</name>
</gene>
<dbReference type="Proteomes" id="UP001153269">
    <property type="component" value="Unassembled WGS sequence"/>
</dbReference>
<dbReference type="AlphaFoldDB" id="A0A9N7V759"/>
<comment type="caution">
    <text evidence="1">The sequence shown here is derived from an EMBL/GenBank/DDBJ whole genome shotgun (WGS) entry which is preliminary data.</text>
</comment>
<reference evidence="1" key="1">
    <citation type="submission" date="2020-03" db="EMBL/GenBank/DDBJ databases">
        <authorList>
            <person name="Weist P."/>
        </authorList>
    </citation>
    <scope>NUCLEOTIDE SEQUENCE</scope>
</reference>
<dbReference type="EMBL" id="CADEAL010003268">
    <property type="protein sequence ID" value="CAB1444025.1"/>
    <property type="molecule type" value="Genomic_DNA"/>
</dbReference>
<evidence type="ECO:0000313" key="2">
    <source>
        <dbReference type="Proteomes" id="UP001153269"/>
    </source>
</evidence>
<proteinExistence type="predicted"/>
<organism evidence="1 2">
    <name type="scientific">Pleuronectes platessa</name>
    <name type="common">European plaice</name>
    <dbReference type="NCBI Taxonomy" id="8262"/>
    <lineage>
        <taxon>Eukaryota</taxon>
        <taxon>Metazoa</taxon>
        <taxon>Chordata</taxon>
        <taxon>Craniata</taxon>
        <taxon>Vertebrata</taxon>
        <taxon>Euteleostomi</taxon>
        <taxon>Actinopterygii</taxon>
        <taxon>Neopterygii</taxon>
        <taxon>Teleostei</taxon>
        <taxon>Neoteleostei</taxon>
        <taxon>Acanthomorphata</taxon>
        <taxon>Carangaria</taxon>
        <taxon>Pleuronectiformes</taxon>
        <taxon>Pleuronectoidei</taxon>
        <taxon>Pleuronectidae</taxon>
        <taxon>Pleuronectes</taxon>
    </lineage>
</organism>
<accession>A0A9N7V759</accession>
<name>A0A9N7V759_PLEPL</name>
<protein>
    <submittedName>
        <fullName evidence="1">Uncharacterized protein</fullName>
    </submittedName>
</protein>